<evidence type="ECO:0000313" key="2">
    <source>
        <dbReference type="EMBL" id="SFK54669.1"/>
    </source>
</evidence>
<organism evidence="2 3">
    <name type="scientific">Streptosporangium canum</name>
    <dbReference type="NCBI Taxonomy" id="324952"/>
    <lineage>
        <taxon>Bacteria</taxon>
        <taxon>Bacillati</taxon>
        <taxon>Actinomycetota</taxon>
        <taxon>Actinomycetes</taxon>
        <taxon>Streptosporangiales</taxon>
        <taxon>Streptosporangiaceae</taxon>
        <taxon>Streptosporangium</taxon>
    </lineage>
</organism>
<evidence type="ECO:0000256" key="1">
    <source>
        <dbReference type="SAM" id="MobiDB-lite"/>
    </source>
</evidence>
<sequence length="93" mass="10102">MSPKPQPFGKHPNRAVRRVEDAAFPIDAFAGHIITLSDVTVIDSFGDSRQLSPPADGWSLFATDALAPSSHRGDRGPSTIRPRPGRRPVQSCR</sequence>
<name>A0A1I4AG00_9ACTN</name>
<keyword evidence="3" id="KW-1185">Reference proteome</keyword>
<evidence type="ECO:0000313" key="3">
    <source>
        <dbReference type="Proteomes" id="UP000199111"/>
    </source>
</evidence>
<reference evidence="3" key="1">
    <citation type="submission" date="2016-10" db="EMBL/GenBank/DDBJ databases">
        <authorList>
            <person name="Varghese N."/>
            <person name="Submissions S."/>
        </authorList>
    </citation>
    <scope>NUCLEOTIDE SEQUENCE [LARGE SCALE GENOMIC DNA]</scope>
    <source>
        <strain evidence="3">CGMCC 4.2126</strain>
    </source>
</reference>
<gene>
    <name evidence="2" type="ORF">SAMN05216275_12822</name>
</gene>
<feature type="region of interest" description="Disordered" evidence="1">
    <location>
        <begin position="66"/>
        <end position="93"/>
    </location>
</feature>
<accession>A0A1I4AG00</accession>
<proteinExistence type="predicted"/>
<dbReference type="AlphaFoldDB" id="A0A1I4AG00"/>
<dbReference type="Proteomes" id="UP000199111">
    <property type="component" value="Unassembled WGS sequence"/>
</dbReference>
<dbReference type="EMBL" id="FOQY01000028">
    <property type="protein sequence ID" value="SFK54669.1"/>
    <property type="molecule type" value="Genomic_DNA"/>
</dbReference>
<protein>
    <submittedName>
        <fullName evidence="2">Uncharacterized protein</fullName>
    </submittedName>
</protein>